<dbReference type="PATRIC" id="fig|1072256.5.peg.254"/>
<evidence type="ECO:0000313" key="8">
    <source>
        <dbReference type="EMBL" id="AKK10284.1"/>
    </source>
</evidence>
<dbReference type="InterPro" id="IPR017562">
    <property type="entry name" value="Cyt_c_biogenesis_CcsA"/>
</dbReference>
<evidence type="ECO:0000256" key="4">
    <source>
        <dbReference type="ARBA" id="ARBA00022989"/>
    </source>
</evidence>
<dbReference type="AlphaFoldDB" id="A0A0G3HAD5"/>
<keyword evidence="3" id="KW-0201">Cytochrome c-type biogenesis</keyword>
<feature type="transmembrane region" description="Helical" evidence="6">
    <location>
        <begin position="249"/>
        <end position="267"/>
    </location>
</feature>
<evidence type="ECO:0000256" key="1">
    <source>
        <dbReference type="ARBA" id="ARBA00004141"/>
    </source>
</evidence>
<gene>
    <name evidence="8" type="ORF">CUTER_01320</name>
</gene>
<dbReference type="PANTHER" id="PTHR30071:SF1">
    <property type="entry name" value="CYTOCHROME B_B6 PROTEIN-RELATED"/>
    <property type="match status" value="1"/>
</dbReference>
<reference evidence="9" key="2">
    <citation type="submission" date="2015-05" db="EMBL/GenBank/DDBJ databases">
        <title>Complete genome sequence of Corynebacterium uterequi DSM 45634, isolated from the uterus of a maiden mare.</title>
        <authorList>
            <person name="Ruckert C."/>
            <person name="Albersmeier A."/>
            <person name="Winkler A."/>
            <person name="Tauch A."/>
        </authorList>
    </citation>
    <scope>NUCLEOTIDE SEQUENCE [LARGE SCALE GENOMIC DNA]</scope>
    <source>
        <strain evidence="9">DSM 45634</strain>
    </source>
</reference>
<organism evidence="8 9">
    <name type="scientific">Corynebacterium uterequi</name>
    <dbReference type="NCBI Taxonomy" id="1072256"/>
    <lineage>
        <taxon>Bacteria</taxon>
        <taxon>Bacillati</taxon>
        <taxon>Actinomycetota</taxon>
        <taxon>Actinomycetes</taxon>
        <taxon>Mycobacteriales</taxon>
        <taxon>Corynebacteriaceae</taxon>
        <taxon>Corynebacterium</taxon>
    </lineage>
</organism>
<evidence type="ECO:0000256" key="5">
    <source>
        <dbReference type="ARBA" id="ARBA00023136"/>
    </source>
</evidence>
<keyword evidence="4 6" id="KW-1133">Transmembrane helix</keyword>
<feature type="transmembrane region" description="Helical" evidence="6">
    <location>
        <begin position="158"/>
        <end position="185"/>
    </location>
</feature>
<feature type="transmembrane region" description="Helical" evidence="6">
    <location>
        <begin position="68"/>
        <end position="87"/>
    </location>
</feature>
<feature type="transmembrane region" description="Helical" evidence="6">
    <location>
        <begin position="279"/>
        <end position="300"/>
    </location>
</feature>
<feature type="transmembrane region" description="Helical" evidence="6">
    <location>
        <begin position="214"/>
        <end position="237"/>
    </location>
</feature>
<evidence type="ECO:0000256" key="3">
    <source>
        <dbReference type="ARBA" id="ARBA00022748"/>
    </source>
</evidence>
<dbReference type="KEGG" id="cut:CUTER_01320"/>
<dbReference type="GO" id="GO:0017004">
    <property type="term" value="P:cytochrome complex assembly"/>
    <property type="evidence" value="ECO:0007669"/>
    <property type="project" value="UniProtKB-KW"/>
</dbReference>
<sequence>MDQTLSNYSIMAFQTAFVVYSVALIVSLFFYGRMQQVIDARREQATPADASAERHERRAHQLAGMTQSLVWLGIIFHLLAVALRGLSAGRFPLGNLYEYMLMLTLFVFIGAATALTTRKSWRTLWPWMLTPMLALMFYGATVFYTASAPVVPALQSNWLPIHVTTVVLGASIGMLSGVLSLLYLLRVWQQPGTERGVIGAIIKPLPGPKNLDALAYKSAIITVPVFGLGILLGAIWAESAWGRFWGWDPKETISLVTWILYCAYLHARATAGWKAWGTAIINIVALATMIFNLFFINMVVSGLHSYAGLN</sequence>
<dbReference type="Pfam" id="PF01578">
    <property type="entry name" value="Cytochrom_C_asm"/>
    <property type="match status" value="1"/>
</dbReference>
<protein>
    <submittedName>
        <fullName evidence="8">Cytochrome c-type biogenesis protein CcsB</fullName>
    </submittedName>
</protein>
<evidence type="ECO:0000259" key="7">
    <source>
        <dbReference type="Pfam" id="PF01578"/>
    </source>
</evidence>
<feature type="transmembrane region" description="Helical" evidence="6">
    <location>
        <begin position="124"/>
        <end position="146"/>
    </location>
</feature>
<dbReference type="InterPro" id="IPR045062">
    <property type="entry name" value="Cyt_c_biogenesis_CcsA/CcmC"/>
</dbReference>
<evidence type="ECO:0000256" key="2">
    <source>
        <dbReference type="ARBA" id="ARBA00022692"/>
    </source>
</evidence>
<dbReference type="NCBIfam" id="TIGR03144">
    <property type="entry name" value="cytochr_II_ccsB"/>
    <property type="match status" value="1"/>
</dbReference>
<name>A0A0G3HAD5_9CORY</name>
<feature type="domain" description="Cytochrome c assembly protein" evidence="7">
    <location>
        <begin position="94"/>
        <end position="304"/>
    </location>
</feature>
<accession>A0A0G3HAD5</accession>
<dbReference type="Proteomes" id="UP000035548">
    <property type="component" value="Chromosome"/>
</dbReference>
<dbReference type="InterPro" id="IPR002541">
    <property type="entry name" value="Cyt_c_assembly"/>
</dbReference>
<feature type="transmembrane region" description="Helical" evidence="6">
    <location>
        <begin position="99"/>
        <end position="117"/>
    </location>
</feature>
<evidence type="ECO:0000313" key="9">
    <source>
        <dbReference type="Proteomes" id="UP000035548"/>
    </source>
</evidence>
<comment type="subcellular location">
    <subcellularLocation>
        <location evidence="1">Membrane</location>
        <topology evidence="1">Multi-pass membrane protein</topology>
    </subcellularLocation>
</comment>
<reference evidence="8 9" key="1">
    <citation type="journal article" date="2015" name="Genome Announc.">
        <title>Virulence Factor Genes Detected in the Complete Genome Sequence of Corynebacterium uterequi DSM 45634, Isolated from the Uterus of a Maiden Mare.</title>
        <authorList>
            <person name="Ruckert C."/>
            <person name="Kriete M."/>
            <person name="Jaenicke S."/>
            <person name="Winkler A."/>
            <person name="Tauch A."/>
        </authorList>
    </citation>
    <scope>NUCLEOTIDE SEQUENCE [LARGE SCALE GENOMIC DNA]</scope>
    <source>
        <strain evidence="8 9">DSM 45634</strain>
    </source>
</reference>
<keyword evidence="2 6" id="KW-0812">Transmembrane</keyword>
<dbReference type="GO" id="GO:0020037">
    <property type="term" value="F:heme binding"/>
    <property type="evidence" value="ECO:0007669"/>
    <property type="project" value="InterPro"/>
</dbReference>
<proteinExistence type="predicted"/>
<dbReference type="GO" id="GO:0005886">
    <property type="term" value="C:plasma membrane"/>
    <property type="evidence" value="ECO:0007669"/>
    <property type="project" value="TreeGrafter"/>
</dbReference>
<keyword evidence="5 6" id="KW-0472">Membrane</keyword>
<evidence type="ECO:0000256" key="6">
    <source>
        <dbReference type="SAM" id="Phobius"/>
    </source>
</evidence>
<feature type="transmembrane region" description="Helical" evidence="6">
    <location>
        <begin position="12"/>
        <end position="32"/>
    </location>
</feature>
<dbReference type="EMBL" id="CP011546">
    <property type="protein sequence ID" value="AKK10284.1"/>
    <property type="molecule type" value="Genomic_DNA"/>
</dbReference>
<keyword evidence="9" id="KW-1185">Reference proteome</keyword>
<dbReference type="STRING" id="1072256.CUTER_01320"/>
<dbReference type="PANTHER" id="PTHR30071">
    <property type="entry name" value="HEME EXPORTER PROTEIN C"/>
    <property type="match status" value="1"/>
</dbReference>